<dbReference type="InterPro" id="IPR002528">
    <property type="entry name" value="MATE_fam"/>
</dbReference>
<keyword evidence="8 10" id="KW-0472">Membrane</keyword>
<keyword evidence="12" id="KW-1185">Reference proteome</keyword>
<keyword evidence="4" id="KW-1003">Cell membrane</keyword>
<keyword evidence="3" id="KW-0050">Antiport</keyword>
<name>A0A6L5XLL4_9BACT</name>
<feature type="transmembrane region" description="Helical" evidence="10">
    <location>
        <begin position="47"/>
        <end position="68"/>
    </location>
</feature>
<evidence type="ECO:0000313" key="12">
    <source>
        <dbReference type="Proteomes" id="UP000477488"/>
    </source>
</evidence>
<keyword evidence="6 10" id="KW-1133">Transmembrane helix</keyword>
<dbReference type="CDD" id="cd13137">
    <property type="entry name" value="MATE_NorM_like"/>
    <property type="match status" value="1"/>
</dbReference>
<feature type="transmembrane region" description="Helical" evidence="10">
    <location>
        <begin position="318"/>
        <end position="337"/>
    </location>
</feature>
<evidence type="ECO:0000256" key="9">
    <source>
        <dbReference type="ARBA" id="ARBA00031636"/>
    </source>
</evidence>
<dbReference type="InterPro" id="IPR048279">
    <property type="entry name" value="MdtK-like"/>
</dbReference>
<feature type="transmembrane region" description="Helical" evidence="10">
    <location>
        <begin position="132"/>
        <end position="151"/>
    </location>
</feature>
<dbReference type="Proteomes" id="UP000477488">
    <property type="component" value="Unassembled WGS sequence"/>
</dbReference>
<dbReference type="PIRSF" id="PIRSF006603">
    <property type="entry name" value="DinF"/>
    <property type="match status" value="1"/>
</dbReference>
<evidence type="ECO:0000256" key="1">
    <source>
        <dbReference type="ARBA" id="ARBA00004651"/>
    </source>
</evidence>
<sequence length="462" mass="49812">MPTPDLSTSPRAVWRLTWPQMLMMYLVFFMGFITVWVAGQISAEVQAALGMVTQCAIFLMVVIMAVSSGATAAVSQSLGALKMRRAQRYVGTTVLGSLGLGLLVAVGGWFFGDGILRLLMVPESILPIARELWQVTMLALPAQYIYSATGVMFRATRQVLPPLWVAALVCVVNLLACLGFGLGWFGLPAFGYMGLVWANLGAQCLGAVCNCLLLAHSGYLQRRSLPSPRWLKAGLPYLLRVALPAGAAQIVWQSGYLTLFVLVASLPLDSVNALAGLTAGLRVEALLFLPGMAFNMTVAVLVGNSLGAGKPQEAKRVALNMVGLAALAMSLVAALLWPFRQEIAELLSQEPGTQAQIVSYLTYNLLSTPFSIASTVMGGIMVGAGATQYNLMVYGGTFWLVRLPLGWLLGHILWGTASGVFAAMLFSQCLQTCIMLYVVLCRDWARFAMKRRGRHHAERKPA</sequence>
<keyword evidence="7" id="KW-0406">Ion transport</keyword>
<feature type="transmembrane region" description="Helical" evidence="10">
    <location>
        <begin position="420"/>
        <end position="441"/>
    </location>
</feature>
<protein>
    <recommendedName>
        <fullName evidence="9">Multidrug-efflux transporter</fullName>
    </recommendedName>
</protein>
<feature type="transmembrane region" description="Helical" evidence="10">
    <location>
        <begin position="241"/>
        <end position="265"/>
    </location>
</feature>
<evidence type="ECO:0000313" key="11">
    <source>
        <dbReference type="EMBL" id="MSS27939.1"/>
    </source>
</evidence>
<comment type="caution">
    <text evidence="11">The sequence shown here is derived from an EMBL/GenBank/DDBJ whole genome shotgun (WGS) entry which is preliminary data.</text>
</comment>
<dbReference type="PANTHER" id="PTHR43298:SF2">
    <property type="entry name" value="FMN_FAD EXPORTER YEEO-RELATED"/>
    <property type="match status" value="1"/>
</dbReference>
<dbReference type="InterPro" id="IPR050222">
    <property type="entry name" value="MATE_MdtK"/>
</dbReference>
<feature type="transmembrane region" description="Helical" evidence="10">
    <location>
        <begin position="163"/>
        <end position="185"/>
    </location>
</feature>
<keyword evidence="2" id="KW-0813">Transport</keyword>
<evidence type="ECO:0000256" key="6">
    <source>
        <dbReference type="ARBA" id="ARBA00022989"/>
    </source>
</evidence>
<feature type="transmembrane region" description="Helical" evidence="10">
    <location>
        <begin position="285"/>
        <end position="306"/>
    </location>
</feature>
<gene>
    <name evidence="11" type="ORF">FYJ44_07765</name>
</gene>
<accession>A0A6L5XLL4</accession>
<dbReference type="EMBL" id="VUMH01000006">
    <property type="protein sequence ID" value="MSS27939.1"/>
    <property type="molecule type" value="Genomic_DNA"/>
</dbReference>
<evidence type="ECO:0000256" key="7">
    <source>
        <dbReference type="ARBA" id="ARBA00023065"/>
    </source>
</evidence>
<feature type="transmembrane region" description="Helical" evidence="10">
    <location>
        <begin position="21"/>
        <end position="41"/>
    </location>
</feature>
<reference evidence="11 12" key="1">
    <citation type="submission" date="2019-09" db="EMBL/GenBank/DDBJ databases">
        <title>In-depth cultivation of the pig gut microbiome towards novel bacterial diversity and tailored functional studies.</title>
        <authorList>
            <person name="Wylensek D."/>
            <person name="Hitch T.C.A."/>
            <person name="Clavel T."/>
        </authorList>
    </citation>
    <scope>NUCLEOTIDE SEQUENCE [LARGE SCALE GENOMIC DNA]</scope>
    <source>
        <strain evidence="11 12">PG-178-WT-4</strain>
    </source>
</reference>
<dbReference type="RefSeq" id="WP_154510869.1">
    <property type="nucleotide sequence ID" value="NZ_JAXELC010000040.1"/>
</dbReference>
<keyword evidence="5 10" id="KW-0812">Transmembrane</keyword>
<comment type="subcellular location">
    <subcellularLocation>
        <location evidence="1">Cell membrane</location>
        <topology evidence="1">Multi-pass membrane protein</topology>
    </subcellularLocation>
</comment>
<dbReference type="GO" id="GO:0015297">
    <property type="term" value="F:antiporter activity"/>
    <property type="evidence" value="ECO:0007669"/>
    <property type="project" value="UniProtKB-KW"/>
</dbReference>
<dbReference type="PANTHER" id="PTHR43298">
    <property type="entry name" value="MULTIDRUG RESISTANCE PROTEIN NORM-RELATED"/>
    <property type="match status" value="1"/>
</dbReference>
<dbReference type="NCBIfam" id="TIGR00797">
    <property type="entry name" value="matE"/>
    <property type="match status" value="1"/>
</dbReference>
<evidence type="ECO:0000256" key="3">
    <source>
        <dbReference type="ARBA" id="ARBA00022449"/>
    </source>
</evidence>
<dbReference type="GO" id="GO:0005886">
    <property type="term" value="C:plasma membrane"/>
    <property type="evidence" value="ECO:0007669"/>
    <property type="project" value="UniProtKB-SubCell"/>
</dbReference>
<feature type="transmembrane region" description="Helical" evidence="10">
    <location>
        <begin position="89"/>
        <end position="112"/>
    </location>
</feature>
<dbReference type="AlphaFoldDB" id="A0A6L5XLL4"/>
<proteinExistence type="predicted"/>
<evidence type="ECO:0000256" key="4">
    <source>
        <dbReference type="ARBA" id="ARBA00022475"/>
    </source>
</evidence>
<feature type="transmembrane region" description="Helical" evidence="10">
    <location>
        <begin position="197"/>
        <end position="220"/>
    </location>
</feature>
<evidence type="ECO:0000256" key="8">
    <source>
        <dbReference type="ARBA" id="ARBA00023136"/>
    </source>
</evidence>
<organism evidence="11 12">
    <name type="scientific">Desulfovibrio porci</name>
    <dbReference type="NCBI Taxonomy" id="2605782"/>
    <lineage>
        <taxon>Bacteria</taxon>
        <taxon>Pseudomonadati</taxon>
        <taxon>Thermodesulfobacteriota</taxon>
        <taxon>Desulfovibrionia</taxon>
        <taxon>Desulfovibrionales</taxon>
        <taxon>Desulfovibrionaceae</taxon>
        <taxon>Desulfovibrio</taxon>
    </lineage>
</organism>
<dbReference type="GO" id="GO:0006811">
    <property type="term" value="P:monoatomic ion transport"/>
    <property type="evidence" value="ECO:0007669"/>
    <property type="project" value="UniProtKB-KW"/>
</dbReference>
<dbReference type="GO" id="GO:0042910">
    <property type="term" value="F:xenobiotic transmembrane transporter activity"/>
    <property type="evidence" value="ECO:0007669"/>
    <property type="project" value="InterPro"/>
</dbReference>
<feature type="transmembrane region" description="Helical" evidence="10">
    <location>
        <begin position="357"/>
        <end position="384"/>
    </location>
</feature>
<evidence type="ECO:0000256" key="10">
    <source>
        <dbReference type="SAM" id="Phobius"/>
    </source>
</evidence>
<evidence type="ECO:0000256" key="2">
    <source>
        <dbReference type="ARBA" id="ARBA00022448"/>
    </source>
</evidence>
<evidence type="ECO:0000256" key="5">
    <source>
        <dbReference type="ARBA" id="ARBA00022692"/>
    </source>
</evidence>
<dbReference type="Pfam" id="PF01554">
    <property type="entry name" value="MatE"/>
    <property type="match status" value="2"/>
</dbReference>